<accession>A0A9K3HT91</accession>
<name>A0A9K3HT91_HELAN</name>
<gene>
    <name evidence="1" type="ORF">HanXRQr2_Chr11g0513701</name>
</gene>
<keyword evidence="2" id="KW-1185">Reference proteome</keyword>
<dbReference type="EMBL" id="MNCJ02000326">
    <property type="protein sequence ID" value="KAF5783929.1"/>
    <property type="molecule type" value="Genomic_DNA"/>
</dbReference>
<reference evidence="1" key="2">
    <citation type="submission" date="2020-06" db="EMBL/GenBank/DDBJ databases">
        <title>Helianthus annuus Genome sequencing and assembly Release 2.</title>
        <authorList>
            <person name="Gouzy J."/>
            <person name="Langlade N."/>
            <person name="Munos S."/>
        </authorList>
    </citation>
    <scope>NUCLEOTIDE SEQUENCE</scope>
    <source>
        <tissue evidence="1">Leaves</tissue>
    </source>
</reference>
<sequence>MCFQWQVDTEAMKPSIKGVPRFVFRSLNFHYHLDKRNITCFYKILVIWFQLSPTLVNLYS</sequence>
<dbReference type="AlphaFoldDB" id="A0A9K3HT91"/>
<dbReference type="Proteomes" id="UP000215914">
    <property type="component" value="Unassembled WGS sequence"/>
</dbReference>
<evidence type="ECO:0000313" key="1">
    <source>
        <dbReference type="EMBL" id="KAF5783929.1"/>
    </source>
</evidence>
<protein>
    <submittedName>
        <fullName evidence="1">Uncharacterized protein</fullName>
    </submittedName>
</protein>
<organism evidence="1 2">
    <name type="scientific">Helianthus annuus</name>
    <name type="common">Common sunflower</name>
    <dbReference type="NCBI Taxonomy" id="4232"/>
    <lineage>
        <taxon>Eukaryota</taxon>
        <taxon>Viridiplantae</taxon>
        <taxon>Streptophyta</taxon>
        <taxon>Embryophyta</taxon>
        <taxon>Tracheophyta</taxon>
        <taxon>Spermatophyta</taxon>
        <taxon>Magnoliopsida</taxon>
        <taxon>eudicotyledons</taxon>
        <taxon>Gunneridae</taxon>
        <taxon>Pentapetalae</taxon>
        <taxon>asterids</taxon>
        <taxon>campanulids</taxon>
        <taxon>Asterales</taxon>
        <taxon>Asteraceae</taxon>
        <taxon>Asteroideae</taxon>
        <taxon>Heliantheae alliance</taxon>
        <taxon>Heliantheae</taxon>
        <taxon>Helianthus</taxon>
    </lineage>
</organism>
<dbReference type="Gramene" id="mRNA:HanXRQr2_Chr11g0513701">
    <property type="protein sequence ID" value="CDS:HanXRQr2_Chr11g0513701.1"/>
    <property type="gene ID" value="HanXRQr2_Chr11g0513701"/>
</dbReference>
<reference evidence="1" key="1">
    <citation type="journal article" date="2017" name="Nature">
        <title>The sunflower genome provides insights into oil metabolism, flowering and Asterid evolution.</title>
        <authorList>
            <person name="Badouin H."/>
            <person name="Gouzy J."/>
            <person name="Grassa C.J."/>
            <person name="Murat F."/>
            <person name="Staton S.E."/>
            <person name="Cottret L."/>
            <person name="Lelandais-Briere C."/>
            <person name="Owens G.L."/>
            <person name="Carrere S."/>
            <person name="Mayjonade B."/>
            <person name="Legrand L."/>
            <person name="Gill N."/>
            <person name="Kane N.C."/>
            <person name="Bowers J.E."/>
            <person name="Hubner S."/>
            <person name="Bellec A."/>
            <person name="Berard A."/>
            <person name="Berges H."/>
            <person name="Blanchet N."/>
            <person name="Boniface M.C."/>
            <person name="Brunel D."/>
            <person name="Catrice O."/>
            <person name="Chaidir N."/>
            <person name="Claudel C."/>
            <person name="Donnadieu C."/>
            <person name="Faraut T."/>
            <person name="Fievet G."/>
            <person name="Helmstetter N."/>
            <person name="King M."/>
            <person name="Knapp S.J."/>
            <person name="Lai Z."/>
            <person name="Le Paslier M.C."/>
            <person name="Lippi Y."/>
            <person name="Lorenzon L."/>
            <person name="Mandel J.R."/>
            <person name="Marage G."/>
            <person name="Marchand G."/>
            <person name="Marquand E."/>
            <person name="Bret-Mestries E."/>
            <person name="Morien E."/>
            <person name="Nambeesan S."/>
            <person name="Nguyen T."/>
            <person name="Pegot-Espagnet P."/>
            <person name="Pouilly N."/>
            <person name="Raftis F."/>
            <person name="Sallet E."/>
            <person name="Schiex T."/>
            <person name="Thomas J."/>
            <person name="Vandecasteele C."/>
            <person name="Vares D."/>
            <person name="Vear F."/>
            <person name="Vautrin S."/>
            <person name="Crespi M."/>
            <person name="Mangin B."/>
            <person name="Burke J.M."/>
            <person name="Salse J."/>
            <person name="Munos S."/>
            <person name="Vincourt P."/>
            <person name="Rieseberg L.H."/>
            <person name="Langlade N.B."/>
        </authorList>
    </citation>
    <scope>NUCLEOTIDE SEQUENCE</scope>
    <source>
        <tissue evidence="1">Leaves</tissue>
    </source>
</reference>
<proteinExistence type="predicted"/>
<comment type="caution">
    <text evidence="1">The sequence shown here is derived from an EMBL/GenBank/DDBJ whole genome shotgun (WGS) entry which is preliminary data.</text>
</comment>
<evidence type="ECO:0000313" key="2">
    <source>
        <dbReference type="Proteomes" id="UP000215914"/>
    </source>
</evidence>